<evidence type="ECO:0000259" key="8">
    <source>
        <dbReference type="PROSITE" id="PS50110"/>
    </source>
</evidence>
<dbReference type="STRING" id="862517.HMPREF9225_1868"/>
<dbReference type="InterPro" id="IPR039420">
    <property type="entry name" value="WalR-like"/>
</dbReference>
<dbReference type="InterPro" id="IPR001789">
    <property type="entry name" value="Sig_transdc_resp-reg_receiver"/>
</dbReference>
<dbReference type="CDD" id="cd17574">
    <property type="entry name" value="REC_OmpR"/>
    <property type="match status" value="1"/>
</dbReference>
<dbReference type="Gene3D" id="6.10.250.690">
    <property type="match status" value="1"/>
</dbReference>
<sequence length="216" mass="24988">MKIAIIEDEEDIRKLIEYALSTQGFEVSTFEKGPDFFKTEILPDIILLDIMLPGMSGQEILKKIRENRKFDNTLVIMLTAKSAEMDVVSCLEAGADDYIKKPFGVMELISRVKAHIRRIGREAEEIEVRDIMIDTKRRTVKKDGEEINLTYKEFELLKYLAENKSIVLTRENIIEKIWGFDYIGETRTVDMHIASLRQKIGEDYIATIRGVGYKME</sequence>
<comment type="caution">
    <text evidence="10">The sequence shown here is derived from an EMBL/GenBank/DDBJ whole genome shotgun (WGS) entry which is preliminary data.</text>
</comment>
<feature type="modified residue" description="4-aspartylphosphate" evidence="6">
    <location>
        <position position="49"/>
    </location>
</feature>
<dbReference type="EMBL" id="AEEH01000053">
    <property type="protein sequence ID" value="EFM24447.1"/>
    <property type="molecule type" value="Genomic_DNA"/>
</dbReference>
<evidence type="ECO:0000256" key="5">
    <source>
        <dbReference type="ARBA" id="ARBA00023163"/>
    </source>
</evidence>
<dbReference type="GO" id="GO:0005829">
    <property type="term" value="C:cytosol"/>
    <property type="evidence" value="ECO:0007669"/>
    <property type="project" value="TreeGrafter"/>
</dbReference>
<dbReference type="GO" id="GO:0000976">
    <property type="term" value="F:transcription cis-regulatory region binding"/>
    <property type="evidence" value="ECO:0007669"/>
    <property type="project" value="TreeGrafter"/>
</dbReference>
<evidence type="ECO:0000256" key="1">
    <source>
        <dbReference type="ARBA" id="ARBA00022553"/>
    </source>
</evidence>
<evidence type="ECO:0000256" key="4">
    <source>
        <dbReference type="ARBA" id="ARBA00023125"/>
    </source>
</evidence>
<keyword evidence="5" id="KW-0804">Transcription</keyword>
<dbReference type="SUPFAM" id="SSF52172">
    <property type="entry name" value="CheY-like"/>
    <property type="match status" value="1"/>
</dbReference>
<name>E0NNX9_9FIRM</name>
<protein>
    <submittedName>
        <fullName evidence="10">Response regulator receiver domain protein</fullName>
    </submittedName>
</protein>
<reference evidence="10 11" key="1">
    <citation type="submission" date="2010-07" db="EMBL/GenBank/DDBJ databases">
        <authorList>
            <person name="Muzny D."/>
            <person name="Qin X."/>
            <person name="Deng J."/>
            <person name="Jiang H."/>
            <person name="Liu Y."/>
            <person name="Qu J."/>
            <person name="Song X.-Z."/>
            <person name="Zhang L."/>
            <person name="Thornton R."/>
            <person name="Coyle M."/>
            <person name="Francisco L."/>
            <person name="Jackson L."/>
            <person name="Javaid M."/>
            <person name="Korchina V."/>
            <person name="Kovar C."/>
            <person name="Mata R."/>
            <person name="Mathew T."/>
            <person name="Ngo R."/>
            <person name="Nguyen L."/>
            <person name="Nguyen N."/>
            <person name="Okwuonu G."/>
            <person name="Ongeri F."/>
            <person name="Pham C."/>
            <person name="Simmons D."/>
            <person name="Wilczek-Boney K."/>
            <person name="Hale W."/>
            <person name="Jakkamsetti A."/>
            <person name="Pham P."/>
            <person name="Ruth R."/>
            <person name="San Lucas F."/>
            <person name="Warren J."/>
            <person name="Zhang J."/>
            <person name="Zhao Z."/>
            <person name="Zhou C."/>
            <person name="Zhu D."/>
            <person name="Lee S."/>
            <person name="Bess C."/>
            <person name="Blankenburg K."/>
            <person name="Forbes L."/>
            <person name="Fu Q."/>
            <person name="Gubbala S."/>
            <person name="Hirani K."/>
            <person name="Jayaseelan J.C."/>
            <person name="Lara F."/>
            <person name="Munidasa M."/>
            <person name="Palculict T."/>
            <person name="Patil S."/>
            <person name="Pu L.-L."/>
            <person name="Saada N."/>
            <person name="Tang L."/>
            <person name="Weissenberger G."/>
            <person name="Zhu Y."/>
            <person name="Hemphill L."/>
            <person name="Shang Y."/>
            <person name="Youmans B."/>
            <person name="Ayvaz T."/>
            <person name="Ross M."/>
            <person name="Santibanez J."/>
            <person name="Aqrawi P."/>
            <person name="Gross S."/>
            <person name="Joshi V."/>
            <person name="Fowler G."/>
            <person name="Nazareth L."/>
            <person name="Reid J."/>
            <person name="Worley K."/>
            <person name="Petrosino J."/>
            <person name="Highlander S."/>
            <person name="Gibbs R."/>
        </authorList>
    </citation>
    <scope>NUCLEOTIDE SEQUENCE [LARGE SCALE GENOMIC DNA]</scope>
    <source>
        <strain evidence="10 11">ATCC BAA-1640</strain>
    </source>
</reference>
<dbReference type="Proteomes" id="UP000003280">
    <property type="component" value="Unassembled WGS sequence"/>
</dbReference>
<evidence type="ECO:0000313" key="10">
    <source>
        <dbReference type="EMBL" id="EFM24447.1"/>
    </source>
</evidence>
<dbReference type="OrthoDB" id="9802426at2"/>
<dbReference type="GO" id="GO:0006355">
    <property type="term" value="P:regulation of DNA-templated transcription"/>
    <property type="evidence" value="ECO:0007669"/>
    <property type="project" value="InterPro"/>
</dbReference>
<dbReference type="GO" id="GO:0032993">
    <property type="term" value="C:protein-DNA complex"/>
    <property type="evidence" value="ECO:0007669"/>
    <property type="project" value="TreeGrafter"/>
</dbReference>
<keyword evidence="3" id="KW-0805">Transcription regulation</keyword>
<dbReference type="PROSITE" id="PS51755">
    <property type="entry name" value="OMPR_PHOB"/>
    <property type="match status" value="1"/>
</dbReference>
<dbReference type="FunFam" id="1.10.10.10:FF:000018">
    <property type="entry name" value="DNA-binding response regulator ResD"/>
    <property type="match status" value="1"/>
</dbReference>
<dbReference type="RefSeq" id="WP_008902643.1">
    <property type="nucleotide sequence ID" value="NZ_GL397071.1"/>
</dbReference>
<evidence type="ECO:0000256" key="3">
    <source>
        <dbReference type="ARBA" id="ARBA00023015"/>
    </source>
</evidence>
<dbReference type="PANTHER" id="PTHR48111:SF40">
    <property type="entry name" value="PHOSPHATE REGULON TRANSCRIPTIONAL REGULATORY PROTEIN PHOB"/>
    <property type="match status" value="1"/>
</dbReference>
<dbReference type="eggNOG" id="COG0745">
    <property type="taxonomic scope" value="Bacteria"/>
</dbReference>
<dbReference type="CDD" id="cd00383">
    <property type="entry name" value="trans_reg_C"/>
    <property type="match status" value="1"/>
</dbReference>
<evidence type="ECO:0000313" key="11">
    <source>
        <dbReference type="Proteomes" id="UP000003280"/>
    </source>
</evidence>
<dbReference type="Pfam" id="PF00072">
    <property type="entry name" value="Response_reg"/>
    <property type="match status" value="1"/>
</dbReference>
<feature type="domain" description="Response regulatory" evidence="8">
    <location>
        <begin position="2"/>
        <end position="116"/>
    </location>
</feature>
<gene>
    <name evidence="10" type="ORF">HMPREF9225_1868</name>
</gene>
<organism evidence="10 11">
    <name type="scientific">Peptoniphilus duerdenii ATCC BAA-1640</name>
    <dbReference type="NCBI Taxonomy" id="862517"/>
    <lineage>
        <taxon>Bacteria</taxon>
        <taxon>Bacillati</taxon>
        <taxon>Bacillota</taxon>
        <taxon>Tissierellia</taxon>
        <taxon>Tissierellales</taxon>
        <taxon>Peptoniphilaceae</taxon>
        <taxon>Peptoniphilus</taxon>
    </lineage>
</organism>
<dbReference type="Pfam" id="PF00486">
    <property type="entry name" value="Trans_reg_C"/>
    <property type="match status" value="1"/>
</dbReference>
<keyword evidence="2" id="KW-0902">Two-component regulatory system</keyword>
<evidence type="ECO:0000259" key="9">
    <source>
        <dbReference type="PROSITE" id="PS51755"/>
    </source>
</evidence>
<evidence type="ECO:0000256" key="6">
    <source>
        <dbReference type="PROSITE-ProRule" id="PRU00169"/>
    </source>
</evidence>
<dbReference type="InterPro" id="IPR011006">
    <property type="entry name" value="CheY-like_superfamily"/>
</dbReference>
<dbReference type="AlphaFoldDB" id="E0NNX9"/>
<dbReference type="InterPro" id="IPR016032">
    <property type="entry name" value="Sig_transdc_resp-reg_C-effctor"/>
</dbReference>
<accession>E0NNX9</accession>
<keyword evidence="4 7" id="KW-0238">DNA-binding</keyword>
<evidence type="ECO:0000256" key="2">
    <source>
        <dbReference type="ARBA" id="ARBA00023012"/>
    </source>
</evidence>
<proteinExistence type="predicted"/>
<dbReference type="Gene3D" id="3.40.50.2300">
    <property type="match status" value="1"/>
</dbReference>
<dbReference type="PANTHER" id="PTHR48111">
    <property type="entry name" value="REGULATOR OF RPOS"/>
    <property type="match status" value="1"/>
</dbReference>
<dbReference type="InterPro" id="IPR001867">
    <property type="entry name" value="OmpR/PhoB-type_DNA-bd"/>
</dbReference>
<dbReference type="SMART" id="SM00448">
    <property type="entry name" value="REC"/>
    <property type="match status" value="1"/>
</dbReference>
<feature type="domain" description="OmpR/PhoB-type" evidence="9">
    <location>
        <begin position="123"/>
        <end position="216"/>
    </location>
</feature>
<dbReference type="Gene3D" id="1.10.10.10">
    <property type="entry name" value="Winged helix-like DNA-binding domain superfamily/Winged helix DNA-binding domain"/>
    <property type="match status" value="1"/>
</dbReference>
<dbReference type="HOGENOM" id="CLU_000445_30_3_9"/>
<feature type="DNA-binding region" description="OmpR/PhoB-type" evidence="7">
    <location>
        <begin position="123"/>
        <end position="216"/>
    </location>
</feature>
<dbReference type="GO" id="GO:0000156">
    <property type="term" value="F:phosphorelay response regulator activity"/>
    <property type="evidence" value="ECO:0007669"/>
    <property type="project" value="TreeGrafter"/>
</dbReference>
<dbReference type="SUPFAM" id="SSF46894">
    <property type="entry name" value="C-terminal effector domain of the bipartite response regulators"/>
    <property type="match status" value="1"/>
</dbReference>
<dbReference type="PROSITE" id="PS50110">
    <property type="entry name" value="RESPONSE_REGULATORY"/>
    <property type="match status" value="1"/>
</dbReference>
<keyword evidence="1 6" id="KW-0597">Phosphoprotein</keyword>
<dbReference type="SMART" id="SM00862">
    <property type="entry name" value="Trans_reg_C"/>
    <property type="match status" value="1"/>
</dbReference>
<evidence type="ECO:0000256" key="7">
    <source>
        <dbReference type="PROSITE-ProRule" id="PRU01091"/>
    </source>
</evidence>
<dbReference type="InterPro" id="IPR036388">
    <property type="entry name" value="WH-like_DNA-bd_sf"/>
</dbReference>
<keyword evidence="11" id="KW-1185">Reference proteome</keyword>